<dbReference type="Gene3D" id="3.90.79.10">
    <property type="entry name" value="Nucleoside Triphosphate Pyrophosphohydrolase"/>
    <property type="match status" value="1"/>
</dbReference>
<comment type="caution">
    <text evidence="4">The sequence shown here is derived from an EMBL/GenBank/DDBJ whole genome shotgun (WGS) entry which is preliminary data.</text>
</comment>
<dbReference type="EMBL" id="VSSQ01009993">
    <property type="protein sequence ID" value="MPM43146.1"/>
    <property type="molecule type" value="Genomic_DNA"/>
</dbReference>
<dbReference type="SUPFAM" id="SSF55811">
    <property type="entry name" value="Nudix"/>
    <property type="match status" value="1"/>
</dbReference>
<dbReference type="GO" id="GO:0019693">
    <property type="term" value="P:ribose phosphate metabolic process"/>
    <property type="evidence" value="ECO:0007669"/>
    <property type="project" value="TreeGrafter"/>
</dbReference>
<dbReference type="GO" id="GO:0006753">
    <property type="term" value="P:nucleoside phosphate metabolic process"/>
    <property type="evidence" value="ECO:0007669"/>
    <property type="project" value="TreeGrafter"/>
</dbReference>
<feature type="domain" description="Nudix hydrolase" evidence="3">
    <location>
        <begin position="40"/>
        <end position="168"/>
    </location>
</feature>
<reference evidence="4" key="1">
    <citation type="submission" date="2019-08" db="EMBL/GenBank/DDBJ databases">
        <authorList>
            <person name="Kucharzyk K."/>
            <person name="Murdoch R.W."/>
            <person name="Higgins S."/>
            <person name="Loffler F."/>
        </authorList>
    </citation>
    <scope>NUCLEOTIDE SEQUENCE</scope>
</reference>
<dbReference type="Pfam" id="PF00293">
    <property type="entry name" value="NUDIX"/>
    <property type="match status" value="1"/>
</dbReference>
<name>A0A644ZQV7_9ZZZZ</name>
<proteinExistence type="predicted"/>
<sequence>MDLEEKTLERDIIYQGKFLRLRRDAVSLPNGTRALREVVEHPGAVAVLPLDEAGNVILVEQYRHPLEQVLLEIPAGKLEPGEEPRLCALRELEEETGLVPDTLEGLGSLYISPGFCNEVIHLYLARGLRPGTAHPDEDEFLNRRVLPFSELARAVMQDEVRDAKTVAAVLKVKGKLGL</sequence>
<gene>
    <name evidence="4" type="primary">act_3</name>
    <name evidence="4" type="ORF">SDC9_89819</name>
</gene>
<dbReference type="InterPro" id="IPR020084">
    <property type="entry name" value="NUDIX_hydrolase_CS"/>
</dbReference>
<dbReference type="PANTHER" id="PTHR11839:SF18">
    <property type="entry name" value="NUDIX HYDROLASE DOMAIN-CONTAINING PROTEIN"/>
    <property type="match status" value="1"/>
</dbReference>
<protein>
    <submittedName>
        <fullName evidence="4">Methanol dehydrogenase activator</fullName>
        <ecNumber evidence="4">3.-.-.-</ecNumber>
    </submittedName>
</protein>
<comment type="cofactor">
    <cofactor evidence="1">
        <name>Mg(2+)</name>
        <dbReference type="ChEBI" id="CHEBI:18420"/>
    </cofactor>
</comment>
<dbReference type="PROSITE" id="PS51462">
    <property type="entry name" value="NUDIX"/>
    <property type="match status" value="1"/>
</dbReference>
<dbReference type="PROSITE" id="PS00893">
    <property type="entry name" value="NUDIX_BOX"/>
    <property type="match status" value="1"/>
</dbReference>
<keyword evidence="2 4" id="KW-0378">Hydrolase</keyword>
<dbReference type="InterPro" id="IPR015797">
    <property type="entry name" value="NUDIX_hydrolase-like_dom_sf"/>
</dbReference>
<evidence type="ECO:0000313" key="4">
    <source>
        <dbReference type="EMBL" id="MPM43146.1"/>
    </source>
</evidence>
<accession>A0A644ZQV7</accession>
<dbReference type="InterPro" id="IPR000086">
    <property type="entry name" value="NUDIX_hydrolase_dom"/>
</dbReference>
<dbReference type="FunFam" id="3.90.79.10:FF:000024">
    <property type="entry name" value="ADP-ribose pyrophosphatase"/>
    <property type="match status" value="1"/>
</dbReference>
<dbReference type="GO" id="GO:0005829">
    <property type="term" value="C:cytosol"/>
    <property type="evidence" value="ECO:0007669"/>
    <property type="project" value="TreeGrafter"/>
</dbReference>
<evidence type="ECO:0000256" key="2">
    <source>
        <dbReference type="ARBA" id="ARBA00022801"/>
    </source>
</evidence>
<evidence type="ECO:0000259" key="3">
    <source>
        <dbReference type="PROSITE" id="PS51462"/>
    </source>
</evidence>
<organism evidence="4">
    <name type="scientific">bioreactor metagenome</name>
    <dbReference type="NCBI Taxonomy" id="1076179"/>
    <lineage>
        <taxon>unclassified sequences</taxon>
        <taxon>metagenomes</taxon>
        <taxon>ecological metagenomes</taxon>
    </lineage>
</organism>
<dbReference type="PANTHER" id="PTHR11839">
    <property type="entry name" value="UDP/ADP-SUGAR PYROPHOSPHATASE"/>
    <property type="match status" value="1"/>
</dbReference>
<dbReference type="GO" id="GO:0016787">
    <property type="term" value="F:hydrolase activity"/>
    <property type="evidence" value="ECO:0007669"/>
    <property type="project" value="UniProtKB-KW"/>
</dbReference>
<evidence type="ECO:0000256" key="1">
    <source>
        <dbReference type="ARBA" id="ARBA00001946"/>
    </source>
</evidence>
<dbReference type="AlphaFoldDB" id="A0A644ZQV7"/>
<dbReference type="EC" id="3.-.-.-" evidence="4"/>